<dbReference type="InterPro" id="IPR050109">
    <property type="entry name" value="HTH-type_TetR-like_transc_reg"/>
</dbReference>
<dbReference type="PANTHER" id="PTHR30055:SF153">
    <property type="entry name" value="HTH-TYPE TRANSCRIPTIONAL REPRESSOR RV3405C"/>
    <property type="match status" value="1"/>
</dbReference>
<comment type="caution">
    <text evidence="4">The sequence shown here is derived from an EMBL/GenBank/DDBJ whole genome shotgun (WGS) entry which is preliminary data.</text>
</comment>
<gene>
    <name evidence="4" type="ORF">GCM10022231_33460</name>
</gene>
<protein>
    <submittedName>
        <fullName evidence="4">TetR/AcrR family transcriptional regulator</fullName>
    </submittedName>
</protein>
<evidence type="ECO:0000313" key="4">
    <source>
        <dbReference type="EMBL" id="GAA3969524.1"/>
    </source>
</evidence>
<evidence type="ECO:0000259" key="3">
    <source>
        <dbReference type="PROSITE" id="PS50977"/>
    </source>
</evidence>
<dbReference type="InterPro" id="IPR001647">
    <property type="entry name" value="HTH_TetR"/>
</dbReference>
<dbReference type="Gene3D" id="1.10.357.10">
    <property type="entry name" value="Tetracycline Repressor, domain 2"/>
    <property type="match status" value="1"/>
</dbReference>
<organism evidence="4 5">
    <name type="scientific">Gordonia caeni</name>
    <dbReference type="NCBI Taxonomy" id="1007097"/>
    <lineage>
        <taxon>Bacteria</taxon>
        <taxon>Bacillati</taxon>
        <taxon>Actinomycetota</taxon>
        <taxon>Actinomycetes</taxon>
        <taxon>Mycobacteriales</taxon>
        <taxon>Gordoniaceae</taxon>
        <taxon>Gordonia</taxon>
    </lineage>
</organism>
<dbReference type="Pfam" id="PF00440">
    <property type="entry name" value="TetR_N"/>
    <property type="match status" value="1"/>
</dbReference>
<dbReference type="Gene3D" id="1.10.10.60">
    <property type="entry name" value="Homeodomain-like"/>
    <property type="match status" value="1"/>
</dbReference>
<dbReference type="EMBL" id="BAAAZW010000012">
    <property type="protein sequence ID" value="GAA3969524.1"/>
    <property type="molecule type" value="Genomic_DNA"/>
</dbReference>
<keyword evidence="5" id="KW-1185">Reference proteome</keyword>
<dbReference type="Proteomes" id="UP001418444">
    <property type="component" value="Unassembled WGS sequence"/>
</dbReference>
<evidence type="ECO:0000256" key="1">
    <source>
        <dbReference type="ARBA" id="ARBA00023125"/>
    </source>
</evidence>
<proteinExistence type="predicted"/>
<keyword evidence="1 2" id="KW-0238">DNA-binding</keyword>
<sequence>MATELTPVRQDSLIERALREVARDGAEPAGGREDKTRTKLLDAAYEQFCATGIARASMEEVARRAGTARITIYRKFDSKDALVDAVMLREFQRYFGEFRAEMAKAQTAADRVVAGFVTSLRTIGRNPLITKLLEIEPASVPGLVGGGDSRTMFQVRDFVAHQIRIEQEAGTIGAEVSTMLAADMIVRITGSFLTSPSDLIELDDEATLTEVAREFILPLVGLGALS</sequence>
<reference evidence="5" key="1">
    <citation type="journal article" date="2019" name="Int. J. Syst. Evol. Microbiol.">
        <title>The Global Catalogue of Microorganisms (GCM) 10K type strain sequencing project: providing services to taxonomists for standard genome sequencing and annotation.</title>
        <authorList>
            <consortium name="The Broad Institute Genomics Platform"/>
            <consortium name="The Broad Institute Genome Sequencing Center for Infectious Disease"/>
            <person name="Wu L."/>
            <person name="Ma J."/>
        </authorList>
    </citation>
    <scope>NUCLEOTIDE SEQUENCE [LARGE SCALE GENOMIC DNA]</scope>
    <source>
        <strain evidence="5">JCM 16923</strain>
    </source>
</reference>
<evidence type="ECO:0000313" key="5">
    <source>
        <dbReference type="Proteomes" id="UP001418444"/>
    </source>
</evidence>
<dbReference type="SUPFAM" id="SSF46689">
    <property type="entry name" value="Homeodomain-like"/>
    <property type="match status" value="1"/>
</dbReference>
<evidence type="ECO:0000256" key="2">
    <source>
        <dbReference type="PROSITE-ProRule" id="PRU00335"/>
    </source>
</evidence>
<feature type="DNA-binding region" description="H-T-H motif" evidence="2">
    <location>
        <begin position="57"/>
        <end position="76"/>
    </location>
</feature>
<dbReference type="PROSITE" id="PS50977">
    <property type="entry name" value="HTH_TETR_2"/>
    <property type="match status" value="1"/>
</dbReference>
<dbReference type="InterPro" id="IPR009057">
    <property type="entry name" value="Homeodomain-like_sf"/>
</dbReference>
<dbReference type="PANTHER" id="PTHR30055">
    <property type="entry name" value="HTH-TYPE TRANSCRIPTIONAL REGULATOR RUTR"/>
    <property type="match status" value="1"/>
</dbReference>
<feature type="domain" description="HTH tetR-type" evidence="3">
    <location>
        <begin position="34"/>
        <end position="94"/>
    </location>
</feature>
<name>A0ABP7PSU5_9ACTN</name>
<dbReference type="PRINTS" id="PR00455">
    <property type="entry name" value="HTHTETR"/>
</dbReference>
<accession>A0ABP7PSU5</accession>